<evidence type="ECO:0000313" key="2">
    <source>
        <dbReference type="EMBL" id="MBT0771365.1"/>
    </source>
</evidence>
<dbReference type="Proteomes" id="UP001197247">
    <property type="component" value="Unassembled WGS sequence"/>
</dbReference>
<feature type="domain" description="YspA cpYpsA-related SLOG" evidence="1">
    <location>
        <begin position="16"/>
        <end position="87"/>
    </location>
</feature>
<evidence type="ECO:0000313" key="3">
    <source>
        <dbReference type="Proteomes" id="UP001197247"/>
    </source>
</evidence>
<sequence>MSNLTTTTMATAENAVRVLVTGSRDWSDAEAITLHLEGLRYVAGRVQRPGLVVVHGACPTGADAIAAAWARAHDVPVEAHPAQWATHGRAAGPLRNRAMVTAGADVCVAFILNGSRGATGCADLAEAAGIPTYRITRPGRACGRPEESWEIRGGIAQGLSPRCGGAESLPCPRHGEEVR</sequence>
<dbReference type="InterPro" id="IPR019627">
    <property type="entry name" value="YAcAr"/>
</dbReference>
<organism evidence="2 3">
    <name type="scientific">Kineosporia corallincola</name>
    <dbReference type="NCBI Taxonomy" id="2835133"/>
    <lineage>
        <taxon>Bacteria</taxon>
        <taxon>Bacillati</taxon>
        <taxon>Actinomycetota</taxon>
        <taxon>Actinomycetes</taxon>
        <taxon>Kineosporiales</taxon>
        <taxon>Kineosporiaceae</taxon>
        <taxon>Kineosporia</taxon>
    </lineage>
</organism>
<comment type="caution">
    <text evidence="2">The sequence shown here is derived from an EMBL/GenBank/DDBJ whole genome shotgun (WGS) entry which is preliminary data.</text>
</comment>
<dbReference type="Pfam" id="PF10686">
    <property type="entry name" value="YAcAr"/>
    <property type="match status" value="1"/>
</dbReference>
<reference evidence="2 3" key="1">
    <citation type="submission" date="2021-05" db="EMBL/GenBank/DDBJ databases">
        <title>Kineosporia and Streptomyces sp. nov. two new marine actinobacteria isolated from Coral.</title>
        <authorList>
            <person name="Buangrab K."/>
            <person name="Sutthacheep M."/>
            <person name="Yeemin T."/>
            <person name="Harunari E."/>
            <person name="Igarashi Y."/>
            <person name="Kanchanasin P."/>
            <person name="Tanasupawat S."/>
            <person name="Phongsopitanun W."/>
        </authorList>
    </citation>
    <scope>NUCLEOTIDE SEQUENCE [LARGE SCALE GENOMIC DNA]</scope>
    <source>
        <strain evidence="2 3">J2-2</strain>
    </source>
</reference>
<proteinExistence type="predicted"/>
<name>A0ABS5TJU7_9ACTN</name>
<evidence type="ECO:0000259" key="1">
    <source>
        <dbReference type="Pfam" id="PF10686"/>
    </source>
</evidence>
<protein>
    <submittedName>
        <fullName evidence="2">DUF2493 domain-containing protein</fullName>
    </submittedName>
</protein>
<dbReference type="RefSeq" id="WP_214157652.1">
    <property type="nucleotide sequence ID" value="NZ_JAHBAY010000008.1"/>
</dbReference>
<gene>
    <name evidence="2" type="ORF">KIH74_20675</name>
</gene>
<accession>A0ABS5TJU7</accession>
<dbReference type="EMBL" id="JAHBAY010000008">
    <property type="protein sequence ID" value="MBT0771365.1"/>
    <property type="molecule type" value="Genomic_DNA"/>
</dbReference>
<keyword evidence="3" id="KW-1185">Reference proteome</keyword>